<sequence length="96" mass="10811">EEFHFLVSSSQLCIVSNYFEAMVVHEFSEATPEAKGQNCHIKAHGLNPKAMEIILNIGHCQTAKVPRKIGDLELLTHLAVFVDFYHMHDAVALYSE</sequence>
<evidence type="ECO:0000313" key="2">
    <source>
        <dbReference type="EMBL" id="KAF1975901.1"/>
    </source>
</evidence>
<keyword evidence="3" id="KW-1185">Reference proteome</keyword>
<dbReference type="InterPro" id="IPR000210">
    <property type="entry name" value="BTB/POZ_dom"/>
</dbReference>
<protein>
    <recommendedName>
        <fullName evidence="1">BTB domain-containing protein</fullName>
    </recommendedName>
</protein>
<dbReference type="InterPro" id="IPR011333">
    <property type="entry name" value="SKP1/BTB/POZ_sf"/>
</dbReference>
<evidence type="ECO:0000313" key="3">
    <source>
        <dbReference type="Proteomes" id="UP000800036"/>
    </source>
</evidence>
<dbReference type="AlphaFoldDB" id="A0A6A5VFG9"/>
<dbReference type="Pfam" id="PF00651">
    <property type="entry name" value="BTB"/>
    <property type="match status" value="1"/>
</dbReference>
<gene>
    <name evidence="2" type="ORF">BU23DRAFT_456866</name>
</gene>
<feature type="domain" description="BTB" evidence="1">
    <location>
        <begin position="7"/>
        <end position="93"/>
    </location>
</feature>
<feature type="non-terminal residue" evidence="2">
    <location>
        <position position="1"/>
    </location>
</feature>
<proteinExistence type="predicted"/>
<dbReference type="Gene3D" id="3.30.710.10">
    <property type="entry name" value="Potassium Channel Kv1.1, Chain A"/>
    <property type="match status" value="1"/>
</dbReference>
<organism evidence="2 3">
    <name type="scientific">Bimuria novae-zelandiae CBS 107.79</name>
    <dbReference type="NCBI Taxonomy" id="1447943"/>
    <lineage>
        <taxon>Eukaryota</taxon>
        <taxon>Fungi</taxon>
        <taxon>Dikarya</taxon>
        <taxon>Ascomycota</taxon>
        <taxon>Pezizomycotina</taxon>
        <taxon>Dothideomycetes</taxon>
        <taxon>Pleosporomycetidae</taxon>
        <taxon>Pleosporales</taxon>
        <taxon>Massarineae</taxon>
        <taxon>Didymosphaeriaceae</taxon>
        <taxon>Bimuria</taxon>
    </lineage>
</organism>
<dbReference type="Proteomes" id="UP000800036">
    <property type="component" value="Unassembled WGS sequence"/>
</dbReference>
<evidence type="ECO:0000259" key="1">
    <source>
        <dbReference type="Pfam" id="PF00651"/>
    </source>
</evidence>
<dbReference type="SUPFAM" id="SSF54695">
    <property type="entry name" value="POZ domain"/>
    <property type="match status" value="1"/>
</dbReference>
<accession>A0A6A5VFG9</accession>
<name>A0A6A5VFG9_9PLEO</name>
<dbReference type="OrthoDB" id="3787000at2759"/>
<reference evidence="2" key="1">
    <citation type="journal article" date="2020" name="Stud. Mycol.">
        <title>101 Dothideomycetes genomes: a test case for predicting lifestyles and emergence of pathogens.</title>
        <authorList>
            <person name="Haridas S."/>
            <person name="Albert R."/>
            <person name="Binder M."/>
            <person name="Bloem J."/>
            <person name="Labutti K."/>
            <person name="Salamov A."/>
            <person name="Andreopoulos B."/>
            <person name="Baker S."/>
            <person name="Barry K."/>
            <person name="Bills G."/>
            <person name="Bluhm B."/>
            <person name="Cannon C."/>
            <person name="Castanera R."/>
            <person name="Culley D."/>
            <person name="Daum C."/>
            <person name="Ezra D."/>
            <person name="Gonzalez J."/>
            <person name="Henrissat B."/>
            <person name="Kuo A."/>
            <person name="Liang C."/>
            <person name="Lipzen A."/>
            <person name="Lutzoni F."/>
            <person name="Magnuson J."/>
            <person name="Mondo S."/>
            <person name="Nolan M."/>
            <person name="Ohm R."/>
            <person name="Pangilinan J."/>
            <person name="Park H.-J."/>
            <person name="Ramirez L."/>
            <person name="Alfaro M."/>
            <person name="Sun H."/>
            <person name="Tritt A."/>
            <person name="Yoshinaga Y."/>
            <person name="Zwiers L.-H."/>
            <person name="Turgeon B."/>
            <person name="Goodwin S."/>
            <person name="Spatafora J."/>
            <person name="Crous P."/>
            <person name="Grigoriev I."/>
        </authorList>
    </citation>
    <scope>NUCLEOTIDE SEQUENCE</scope>
    <source>
        <strain evidence="2">CBS 107.79</strain>
    </source>
</reference>
<dbReference type="EMBL" id="ML976668">
    <property type="protein sequence ID" value="KAF1975901.1"/>
    <property type="molecule type" value="Genomic_DNA"/>
</dbReference>